<reference evidence="2" key="1">
    <citation type="submission" date="2016-03" db="EMBL/GenBank/DDBJ databases">
        <title>Mechanisms controlling the formation of the plant cell surface in tip-growing cells are functionally conserved among land plants.</title>
        <authorList>
            <person name="Honkanen S."/>
            <person name="Jones V.A."/>
            <person name="Morieri G."/>
            <person name="Champion C."/>
            <person name="Hetherington A.J."/>
            <person name="Kelly S."/>
            <person name="Saint-Marcoux D."/>
            <person name="Proust H."/>
            <person name="Prescott H."/>
            <person name="Dolan L."/>
        </authorList>
    </citation>
    <scope>NUCLEOTIDE SEQUENCE [LARGE SCALE GENOMIC DNA]</scope>
    <source>
        <tissue evidence="2">Whole gametophyte</tissue>
    </source>
</reference>
<evidence type="ECO:0000256" key="1">
    <source>
        <dbReference type="SAM" id="MobiDB-lite"/>
    </source>
</evidence>
<evidence type="ECO:0000313" key="2">
    <source>
        <dbReference type="EMBL" id="OAE21183.1"/>
    </source>
</evidence>
<evidence type="ECO:0000313" key="3">
    <source>
        <dbReference type="Proteomes" id="UP000077202"/>
    </source>
</evidence>
<feature type="region of interest" description="Disordered" evidence="1">
    <location>
        <begin position="1"/>
        <end position="91"/>
    </location>
</feature>
<keyword evidence="3" id="KW-1185">Reference proteome</keyword>
<sequence>MEGEGDGAKRGECGTESGGGGDGRGGRGRKGFERGGQIINAAQQHANEKERRKQGARGAGGTRSKGVEEKGKRERRWVRGGREGGGGNEASDCFIRQVPSRLLAMARGVAFFRLEKSLLPRVALTTGVVKPIGGKIIQRRTGACLESTNVIGVSAK</sequence>
<dbReference type="AlphaFoldDB" id="A0A176VLA2"/>
<dbReference type="EMBL" id="LVLJ01003523">
    <property type="protein sequence ID" value="OAE21183.1"/>
    <property type="molecule type" value="Genomic_DNA"/>
</dbReference>
<dbReference type="Proteomes" id="UP000077202">
    <property type="component" value="Unassembled WGS sequence"/>
</dbReference>
<proteinExistence type="predicted"/>
<comment type="caution">
    <text evidence="2">The sequence shown here is derived from an EMBL/GenBank/DDBJ whole genome shotgun (WGS) entry which is preliminary data.</text>
</comment>
<feature type="compositionally biased region" description="Basic and acidic residues" evidence="1">
    <location>
        <begin position="1"/>
        <end position="13"/>
    </location>
</feature>
<accession>A0A176VLA2</accession>
<protein>
    <submittedName>
        <fullName evidence="2">Uncharacterized protein</fullName>
    </submittedName>
</protein>
<gene>
    <name evidence="2" type="ORF">AXG93_4012s1130</name>
</gene>
<organism evidence="2 3">
    <name type="scientific">Marchantia polymorpha subsp. ruderalis</name>
    <dbReference type="NCBI Taxonomy" id="1480154"/>
    <lineage>
        <taxon>Eukaryota</taxon>
        <taxon>Viridiplantae</taxon>
        <taxon>Streptophyta</taxon>
        <taxon>Embryophyta</taxon>
        <taxon>Marchantiophyta</taxon>
        <taxon>Marchantiopsida</taxon>
        <taxon>Marchantiidae</taxon>
        <taxon>Marchantiales</taxon>
        <taxon>Marchantiaceae</taxon>
        <taxon>Marchantia</taxon>
    </lineage>
</organism>
<name>A0A176VLA2_MARPO</name>